<dbReference type="AlphaFoldDB" id="A0A4D6HGA7"/>
<evidence type="ECO:0000313" key="1">
    <source>
        <dbReference type="EMBL" id="QCC52671.1"/>
    </source>
</evidence>
<dbReference type="Pfam" id="PF10604">
    <property type="entry name" value="Polyketide_cyc2"/>
    <property type="match status" value="1"/>
</dbReference>
<organism evidence="1 2">
    <name type="scientific">Halapricum salinum</name>
    <dbReference type="NCBI Taxonomy" id="1457250"/>
    <lineage>
        <taxon>Archaea</taxon>
        <taxon>Methanobacteriati</taxon>
        <taxon>Methanobacteriota</taxon>
        <taxon>Stenosarchaea group</taxon>
        <taxon>Halobacteria</taxon>
        <taxon>Halobacteriales</taxon>
        <taxon>Haloarculaceae</taxon>
        <taxon>Halapricum</taxon>
    </lineage>
</organism>
<protein>
    <submittedName>
        <fullName evidence="1">SRPBCC family protein</fullName>
    </submittedName>
</protein>
<dbReference type="GeneID" id="39849425"/>
<sequence>MGCVPRIERIAENRRLVVEREMDAPAEAVWDVLRDTTLWPRWGPSVTAVECDRRYIERGTTGRVRLPGGVWIPFEITTCENYRWTWTVSRIPATGHSVEPLTERRCVAAFDVPLVAAGYLPVCRRALSRIAALAGT</sequence>
<name>A0A4D6HGA7_9EURY</name>
<keyword evidence="2" id="KW-1185">Reference proteome</keyword>
<dbReference type="STRING" id="1457250.GCA_000755225_02112"/>
<evidence type="ECO:0000313" key="2">
    <source>
        <dbReference type="Proteomes" id="UP000296706"/>
    </source>
</evidence>
<dbReference type="SUPFAM" id="SSF55961">
    <property type="entry name" value="Bet v1-like"/>
    <property type="match status" value="1"/>
</dbReference>
<proteinExistence type="predicted"/>
<dbReference type="RefSeq" id="WP_049992996.1">
    <property type="nucleotide sequence ID" value="NZ_CP031310.1"/>
</dbReference>
<dbReference type="Gene3D" id="3.30.530.20">
    <property type="match status" value="1"/>
</dbReference>
<dbReference type="KEGG" id="hsn:DV733_16160"/>
<dbReference type="InterPro" id="IPR019587">
    <property type="entry name" value="Polyketide_cyclase/dehydratase"/>
</dbReference>
<dbReference type="InterPro" id="IPR023393">
    <property type="entry name" value="START-like_dom_sf"/>
</dbReference>
<reference evidence="1 2" key="1">
    <citation type="journal article" date="2019" name="Nat. Commun.">
        <title>A new type of DNA phosphorothioation-based antiviral system in archaea.</title>
        <authorList>
            <person name="Xiong L."/>
            <person name="Liu S."/>
            <person name="Chen S."/>
            <person name="Xiao Y."/>
            <person name="Zhu B."/>
            <person name="Gao Y."/>
            <person name="Zhang Y."/>
            <person name="Chen B."/>
            <person name="Luo J."/>
            <person name="Deng Z."/>
            <person name="Chen X."/>
            <person name="Wang L."/>
            <person name="Chen S."/>
        </authorList>
    </citation>
    <scope>NUCLEOTIDE SEQUENCE [LARGE SCALE GENOMIC DNA]</scope>
    <source>
        <strain evidence="1 2">CBA1105</strain>
    </source>
</reference>
<dbReference type="EMBL" id="CP031310">
    <property type="protein sequence ID" value="QCC52671.1"/>
    <property type="molecule type" value="Genomic_DNA"/>
</dbReference>
<dbReference type="Proteomes" id="UP000296706">
    <property type="component" value="Chromosome"/>
</dbReference>
<accession>A0A4D6HGA7</accession>
<gene>
    <name evidence="1" type="ORF">DV733_16160</name>
</gene>
<dbReference type="OrthoDB" id="66844at2157"/>